<accession>A0AAD5F9Y7</accession>
<dbReference type="PROSITE" id="PS51720">
    <property type="entry name" value="G_AIG1"/>
    <property type="match status" value="2"/>
</dbReference>
<dbReference type="AlphaFoldDB" id="A0AAD5F9Y7"/>
<evidence type="ECO:0000256" key="3">
    <source>
        <dbReference type="ARBA" id="ARBA00023134"/>
    </source>
</evidence>
<name>A0AAD5F9Y7_SILAS</name>
<dbReference type="GO" id="GO:0005525">
    <property type="term" value="F:GTP binding"/>
    <property type="evidence" value="ECO:0007669"/>
    <property type="project" value="UniProtKB-KW"/>
</dbReference>
<feature type="non-terminal residue" evidence="6">
    <location>
        <position position="1"/>
    </location>
</feature>
<feature type="coiled-coil region" evidence="4">
    <location>
        <begin position="191"/>
        <end position="218"/>
    </location>
</feature>
<keyword evidence="7" id="KW-1185">Reference proteome</keyword>
<dbReference type="Gene3D" id="3.40.50.300">
    <property type="entry name" value="P-loop containing nucleotide triphosphate hydrolases"/>
    <property type="match status" value="2"/>
</dbReference>
<organism evidence="6 7">
    <name type="scientific">Silurus asotus</name>
    <name type="common">Amur catfish</name>
    <name type="synonym">Parasilurus asotus</name>
    <dbReference type="NCBI Taxonomy" id="30991"/>
    <lineage>
        <taxon>Eukaryota</taxon>
        <taxon>Metazoa</taxon>
        <taxon>Chordata</taxon>
        <taxon>Craniata</taxon>
        <taxon>Vertebrata</taxon>
        <taxon>Euteleostomi</taxon>
        <taxon>Actinopterygii</taxon>
        <taxon>Neopterygii</taxon>
        <taxon>Teleostei</taxon>
        <taxon>Ostariophysi</taxon>
        <taxon>Siluriformes</taxon>
        <taxon>Siluridae</taxon>
        <taxon>Silurus</taxon>
    </lineage>
</organism>
<gene>
    <name evidence="6" type="ORF">C0J50_6794</name>
</gene>
<dbReference type="EMBL" id="MU583213">
    <property type="protein sequence ID" value="KAI5608323.1"/>
    <property type="molecule type" value="Genomic_DNA"/>
</dbReference>
<reference evidence="6" key="1">
    <citation type="submission" date="2018-07" db="EMBL/GenBank/DDBJ databases">
        <title>Comparative genomics of catfishes provides insights into carnivory and benthic adaptation.</title>
        <authorList>
            <person name="Zhang Y."/>
            <person name="Wang D."/>
            <person name="Peng Z."/>
            <person name="Zheng S."/>
            <person name="Shao F."/>
            <person name="Tao W."/>
        </authorList>
    </citation>
    <scope>NUCLEOTIDE SEQUENCE</scope>
    <source>
        <strain evidence="6">Chongqing</strain>
    </source>
</reference>
<dbReference type="SUPFAM" id="SSF52540">
    <property type="entry name" value="P-loop containing nucleoside triphosphate hydrolases"/>
    <property type="match status" value="1"/>
</dbReference>
<dbReference type="PANTHER" id="PTHR10903:SF167">
    <property type="entry name" value="GTPASE IMAP FAMILY MEMBER 6-RELATED"/>
    <property type="match status" value="1"/>
</dbReference>
<feature type="domain" description="AIG1-type G" evidence="5">
    <location>
        <begin position="1"/>
        <end position="203"/>
    </location>
</feature>
<comment type="caution">
    <text evidence="6">The sequence shown here is derived from an EMBL/GenBank/DDBJ whole genome shotgun (WGS) entry which is preliminary data.</text>
</comment>
<evidence type="ECO:0000256" key="4">
    <source>
        <dbReference type="SAM" id="Coils"/>
    </source>
</evidence>
<dbReference type="PANTHER" id="PTHR10903">
    <property type="entry name" value="GTPASE, IMAP FAMILY MEMBER-RELATED"/>
    <property type="match status" value="1"/>
</dbReference>
<dbReference type="InterPro" id="IPR006703">
    <property type="entry name" value="G_AIG1"/>
</dbReference>
<protein>
    <submittedName>
        <fullName evidence="6">GTPase IMAP family member 8 isoform X4</fullName>
    </submittedName>
</protein>
<dbReference type="Pfam" id="PF04548">
    <property type="entry name" value="AIG1"/>
    <property type="match status" value="2"/>
</dbReference>
<feature type="non-terminal residue" evidence="6">
    <location>
        <position position="404"/>
    </location>
</feature>
<evidence type="ECO:0000259" key="5">
    <source>
        <dbReference type="PROSITE" id="PS51720"/>
    </source>
</evidence>
<sequence>LRLVLLGRKDSGKSSARNTILGIDEKIQAAATAATSTSTQQSESTQGEVAGRKVIVVETPDWFSPGLSPEKVREDVNLCVQMSSPGPHAFLLVIPVRHYTNKDNIEDELKVILPKMEEMFGEGCYRNIIILFTITDEHQRKNTEILIQSENEEVQTPLEKCGNRFFCLNIRESGGGSQVSELFEKIEMVNGKMLSEDIKQLEDVKKELLKKEEELSVNKEGIITTELQLVLVGKSGSDKTEAKNIIQGIEEVNLATTSTATDTEQSQSTHASAGRKVIMVDNLDGSTPEIQEVKQSVGPQAFLLVIPVKNSEDEVHNVDETQVSPDTMEEIFGKKFWSSTMILFTVSDKLQERQIEEFIQSGDLRTRRLVEKCGNRFHCLNIKDSGGSQVSELLEKIEKMLNRN</sequence>
<dbReference type="Proteomes" id="UP001205998">
    <property type="component" value="Unassembled WGS sequence"/>
</dbReference>
<keyword evidence="4" id="KW-0175">Coiled coil</keyword>
<evidence type="ECO:0000256" key="1">
    <source>
        <dbReference type="ARBA" id="ARBA00008535"/>
    </source>
</evidence>
<keyword evidence="2" id="KW-0547">Nucleotide-binding</keyword>
<evidence type="ECO:0000313" key="7">
    <source>
        <dbReference type="Proteomes" id="UP001205998"/>
    </source>
</evidence>
<dbReference type="InterPro" id="IPR027417">
    <property type="entry name" value="P-loop_NTPase"/>
</dbReference>
<comment type="similarity">
    <text evidence="1">Belongs to the TRAFAC class TrmE-Era-EngA-EngB-Septin-like GTPase superfamily. AIG1/Toc34/Toc159-like paraseptin GTPase family. IAN subfamily.</text>
</comment>
<evidence type="ECO:0000256" key="2">
    <source>
        <dbReference type="ARBA" id="ARBA00022741"/>
    </source>
</evidence>
<proteinExistence type="inferred from homology"/>
<feature type="domain" description="AIG1-type G" evidence="5">
    <location>
        <begin position="224"/>
        <end position="404"/>
    </location>
</feature>
<evidence type="ECO:0000313" key="6">
    <source>
        <dbReference type="EMBL" id="KAI5608323.1"/>
    </source>
</evidence>
<dbReference type="InterPro" id="IPR045058">
    <property type="entry name" value="GIMA/IAN/Toc"/>
</dbReference>
<keyword evidence="3" id="KW-0342">GTP-binding</keyword>